<evidence type="ECO:0000259" key="4">
    <source>
        <dbReference type="Pfam" id="PF14904"/>
    </source>
</evidence>
<sequence>RGTSRSSGRARRGSAPAPRGSRRPGRPGTPAGHGAGQSRGPGPSSGPGSGLRAQGSGPGASPPSPHPLPPEAAGLQEALPEGGHGPRLPPRQDGLPLAQLLVPQPAPPQDAELLQPQPLVRAEAAHGEAPAPLPAPLPVPAGAVSLVTALGDDGPGAARRCRHRAGRGGPRVAQRGQRRAGNGRAAGSSPAQAAPRLLLAASSARGCFTDSAPRAMAEQEQELGQELGLCFQRRFLAARQLRGFPWPELEQRLRSAPGSSLLADILHQTVLHPLCVKYPPSIKYRRCFLTELIKKVTLTFHVACNSLVHLGMGLLENTPLWAKLNYS</sequence>
<evidence type="ECO:0000256" key="2">
    <source>
        <dbReference type="ARBA" id="ARBA00022679"/>
    </source>
</evidence>
<keyword evidence="6" id="KW-1185">Reference proteome</keyword>
<protein>
    <recommendedName>
        <fullName evidence="4">FAM86 N-terminal domain-containing protein</fullName>
    </recommendedName>
</protein>
<accession>A0A8B9VMG0</accession>
<feature type="region of interest" description="Disordered" evidence="3">
    <location>
        <begin position="1"/>
        <end position="111"/>
    </location>
</feature>
<dbReference type="InterPro" id="IPR029426">
    <property type="entry name" value="FAM86_N"/>
</dbReference>
<organism evidence="5 6">
    <name type="scientific">Anas zonorhyncha</name>
    <name type="common">Eastern spot-billed duck</name>
    <dbReference type="NCBI Taxonomy" id="75864"/>
    <lineage>
        <taxon>Eukaryota</taxon>
        <taxon>Metazoa</taxon>
        <taxon>Chordata</taxon>
        <taxon>Craniata</taxon>
        <taxon>Vertebrata</taxon>
        <taxon>Euteleostomi</taxon>
        <taxon>Archelosauria</taxon>
        <taxon>Archosauria</taxon>
        <taxon>Dinosauria</taxon>
        <taxon>Saurischia</taxon>
        <taxon>Theropoda</taxon>
        <taxon>Coelurosauria</taxon>
        <taxon>Aves</taxon>
        <taxon>Neognathae</taxon>
        <taxon>Galloanserae</taxon>
        <taxon>Anseriformes</taxon>
        <taxon>Anatidae</taxon>
        <taxon>Anatinae</taxon>
        <taxon>Anas</taxon>
    </lineage>
</organism>
<dbReference type="AlphaFoldDB" id="A0A8B9VMG0"/>
<feature type="compositionally biased region" description="Pro residues" evidence="3">
    <location>
        <begin position="60"/>
        <end position="70"/>
    </location>
</feature>
<evidence type="ECO:0000256" key="3">
    <source>
        <dbReference type="SAM" id="MobiDB-lite"/>
    </source>
</evidence>
<name>A0A8B9VMG0_9AVES</name>
<keyword evidence="2" id="KW-0808">Transferase</keyword>
<dbReference type="Proteomes" id="UP000694549">
    <property type="component" value="Unplaced"/>
</dbReference>
<feature type="domain" description="FAM86 N-terminal" evidence="4">
    <location>
        <begin position="230"/>
        <end position="296"/>
    </location>
</feature>
<reference evidence="5" key="1">
    <citation type="submission" date="2025-08" db="UniProtKB">
        <authorList>
            <consortium name="Ensembl"/>
        </authorList>
    </citation>
    <scope>IDENTIFICATION</scope>
</reference>
<dbReference type="GO" id="GO:0016740">
    <property type="term" value="F:transferase activity"/>
    <property type="evidence" value="ECO:0007669"/>
    <property type="project" value="UniProtKB-KW"/>
</dbReference>
<feature type="region of interest" description="Disordered" evidence="3">
    <location>
        <begin position="155"/>
        <end position="192"/>
    </location>
</feature>
<evidence type="ECO:0000313" key="6">
    <source>
        <dbReference type="Proteomes" id="UP000694549"/>
    </source>
</evidence>
<evidence type="ECO:0000256" key="1">
    <source>
        <dbReference type="ARBA" id="ARBA00005511"/>
    </source>
</evidence>
<feature type="compositionally biased region" description="Low complexity" evidence="3">
    <location>
        <begin position="1"/>
        <end position="19"/>
    </location>
</feature>
<proteinExistence type="inferred from homology"/>
<feature type="compositionally biased region" description="Gly residues" evidence="3">
    <location>
        <begin position="31"/>
        <end position="49"/>
    </location>
</feature>
<evidence type="ECO:0000313" key="5">
    <source>
        <dbReference type="Ensembl" id="ENSAZOP00000026075.1"/>
    </source>
</evidence>
<feature type="compositionally biased region" description="Low complexity" evidence="3">
    <location>
        <begin position="170"/>
        <end position="192"/>
    </location>
</feature>
<reference evidence="5" key="2">
    <citation type="submission" date="2025-09" db="UniProtKB">
        <authorList>
            <consortium name="Ensembl"/>
        </authorList>
    </citation>
    <scope>IDENTIFICATION</scope>
</reference>
<comment type="similarity">
    <text evidence="1">Belongs to the class I-like SAM-binding methyltransferase superfamily. EEF2KMT family.</text>
</comment>
<dbReference type="Ensembl" id="ENSAZOT00000027971.1">
    <property type="protein sequence ID" value="ENSAZOP00000026075.1"/>
    <property type="gene ID" value="ENSAZOG00000016677.1"/>
</dbReference>
<dbReference type="Pfam" id="PF14904">
    <property type="entry name" value="FAM86"/>
    <property type="match status" value="1"/>
</dbReference>